<dbReference type="PANTHER" id="PTHR24422:SF8">
    <property type="entry name" value="CHEMOTAXIS PROTEIN"/>
    <property type="match status" value="1"/>
</dbReference>
<reference evidence="3 4" key="1">
    <citation type="journal article" date="2012" name="J. Bacteriol.">
        <title>Genome Sequence of the Pattern-Forming Social Bacterium Paenibacillus dendritiformis C454 Chiral Morphotype.</title>
        <authorList>
            <person name="Sirota-Madi A."/>
            <person name="Olender T."/>
            <person name="Helman Y."/>
            <person name="Brainis I."/>
            <person name="Finkelshtein A."/>
            <person name="Roth D."/>
            <person name="Hagai E."/>
            <person name="Leshkowitz D."/>
            <person name="Brodsky L."/>
            <person name="Galatenko V."/>
            <person name="Nikolaev V."/>
            <person name="Gutnick D.L."/>
            <person name="Lancet D."/>
            <person name="Ben-Jacob E."/>
        </authorList>
    </citation>
    <scope>NUCLEOTIDE SEQUENCE [LARGE SCALE GENOMIC DNA]</scope>
    <source>
        <strain evidence="3 4">C454</strain>
    </source>
</reference>
<dbReference type="PROSITE" id="PS50123">
    <property type="entry name" value="CHER"/>
    <property type="match status" value="1"/>
</dbReference>
<dbReference type="PATRIC" id="fig|1131935.3.peg.2731"/>
<feature type="domain" description="CheR-type methyltransferase" evidence="2">
    <location>
        <begin position="31"/>
        <end position="272"/>
    </location>
</feature>
<evidence type="ECO:0000313" key="4">
    <source>
        <dbReference type="Proteomes" id="UP000003900"/>
    </source>
</evidence>
<dbReference type="EMBL" id="AHKH01000029">
    <property type="protein sequence ID" value="EHQ61829.1"/>
    <property type="molecule type" value="Genomic_DNA"/>
</dbReference>
<name>H3SGJ2_9BACL</name>
<dbReference type="Gene3D" id="3.40.50.150">
    <property type="entry name" value="Vaccinia Virus protein VP39"/>
    <property type="match status" value="1"/>
</dbReference>
<comment type="caution">
    <text evidence="3">The sequence shown here is derived from an EMBL/GenBank/DDBJ whole genome shotgun (WGS) entry which is preliminary data.</text>
</comment>
<dbReference type="GO" id="GO:0032259">
    <property type="term" value="P:methylation"/>
    <property type="evidence" value="ECO:0007669"/>
    <property type="project" value="UniProtKB-KW"/>
</dbReference>
<organism evidence="3 4">
    <name type="scientific">Paenibacillus dendritiformis C454</name>
    <dbReference type="NCBI Taxonomy" id="1131935"/>
    <lineage>
        <taxon>Bacteria</taxon>
        <taxon>Bacillati</taxon>
        <taxon>Bacillota</taxon>
        <taxon>Bacilli</taxon>
        <taxon>Bacillales</taxon>
        <taxon>Paenibacillaceae</taxon>
        <taxon>Paenibacillus</taxon>
    </lineage>
</organism>
<evidence type="ECO:0000259" key="2">
    <source>
        <dbReference type="PROSITE" id="PS50123"/>
    </source>
</evidence>
<dbReference type="Pfam" id="PF01739">
    <property type="entry name" value="CheR"/>
    <property type="match status" value="1"/>
</dbReference>
<dbReference type="AlphaFoldDB" id="H3SGJ2"/>
<dbReference type="SUPFAM" id="SSF53335">
    <property type="entry name" value="S-adenosyl-L-methionine-dependent methyltransferases"/>
    <property type="match status" value="1"/>
</dbReference>
<dbReference type="InterPro" id="IPR029063">
    <property type="entry name" value="SAM-dependent_MTases_sf"/>
</dbReference>
<dbReference type="InterPro" id="IPR000780">
    <property type="entry name" value="CheR_MeTrfase"/>
</dbReference>
<accession>H3SGJ2</accession>
<feature type="region of interest" description="Disordered" evidence="1">
    <location>
        <begin position="1"/>
        <end position="27"/>
    </location>
</feature>
<dbReference type="GO" id="GO:0008757">
    <property type="term" value="F:S-adenosylmethionine-dependent methyltransferase activity"/>
    <property type="evidence" value="ECO:0007669"/>
    <property type="project" value="InterPro"/>
</dbReference>
<feature type="compositionally biased region" description="Basic and acidic residues" evidence="1">
    <location>
        <begin position="12"/>
        <end position="27"/>
    </location>
</feature>
<sequence>MKEYGMEMTGRPTERNREEQRPQDSDRERVEIELLLEGIYRVYGYDFRDYAFPSLQRRIWHQVYAEQVETISELQSRVLHNRDSLQRLVHSLSIPVTEMFRDPQMFGAFRRTVVPLLRTYPYIRIWHAGCSTGEEVYSMAILLHEEGLYEKTRLYATDMNSRSLGIAKEGICPLDKMKLYTKNYMEAGGTRSFSEYYTASGEGVVIHPYLRKNIIFAEHNLATDRSFNEFNVILCRNVMIYFNDPLRNRVHELFYESLAPLGVLIVGAKESLHFTVHESRYEEMDRNEKIYRKIR</sequence>
<dbReference type="PRINTS" id="PR00996">
    <property type="entry name" value="CHERMTFRASE"/>
</dbReference>
<dbReference type="InterPro" id="IPR050903">
    <property type="entry name" value="Bact_Chemotaxis_MeTrfase"/>
</dbReference>
<evidence type="ECO:0000313" key="3">
    <source>
        <dbReference type="EMBL" id="EHQ61829.1"/>
    </source>
</evidence>
<dbReference type="PANTHER" id="PTHR24422">
    <property type="entry name" value="CHEMOTAXIS PROTEIN METHYLTRANSFERASE"/>
    <property type="match status" value="1"/>
</dbReference>
<dbReference type="STRING" id="1131935.PDENDC454_13235"/>
<keyword evidence="3" id="KW-0489">Methyltransferase</keyword>
<keyword evidence="4" id="KW-1185">Reference proteome</keyword>
<dbReference type="SMART" id="SM00138">
    <property type="entry name" value="MeTrc"/>
    <property type="match status" value="1"/>
</dbReference>
<dbReference type="InterPro" id="IPR022641">
    <property type="entry name" value="CheR_N"/>
</dbReference>
<dbReference type="SUPFAM" id="SSF47757">
    <property type="entry name" value="Chemotaxis receptor methyltransferase CheR, N-terminal domain"/>
    <property type="match status" value="1"/>
</dbReference>
<protein>
    <submittedName>
        <fullName evidence="3">Mcp methyltransferase, cher-type</fullName>
    </submittedName>
</protein>
<keyword evidence="3" id="KW-0808">Transferase</keyword>
<gene>
    <name evidence="3" type="ORF">PDENDC454_13235</name>
</gene>
<dbReference type="Proteomes" id="UP000003900">
    <property type="component" value="Unassembled WGS sequence"/>
</dbReference>
<evidence type="ECO:0000256" key="1">
    <source>
        <dbReference type="SAM" id="MobiDB-lite"/>
    </source>
</evidence>
<dbReference type="Pfam" id="PF03705">
    <property type="entry name" value="CheR_N"/>
    <property type="match status" value="1"/>
</dbReference>
<proteinExistence type="predicted"/>
<dbReference type="InterPro" id="IPR022642">
    <property type="entry name" value="CheR_C"/>
</dbReference>